<feature type="signal peptide" evidence="2">
    <location>
        <begin position="1"/>
        <end position="29"/>
    </location>
</feature>
<reference evidence="3" key="1">
    <citation type="journal article" date="2019" name="Sci. Rep.">
        <title>Draft genome of Tanacetum cinerariifolium, the natural source of mosquito coil.</title>
        <authorList>
            <person name="Yamashiro T."/>
            <person name="Shiraishi A."/>
            <person name="Satake H."/>
            <person name="Nakayama K."/>
        </authorList>
    </citation>
    <scope>NUCLEOTIDE SEQUENCE</scope>
</reference>
<comment type="caution">
    <text evidence="3">The sequence shown here is derived from an EMBL/GenBank/DDBJ whole genome shotgun (WGS) entry which is preliminary data.</text>
</comment>
<name>A0A699QNW9_TANCI</name>
<gene>
    <name evidence="3" type="ORF">Tci_846657</name>
</gene>
<evidence type="ECO:0008006" key="4">
    <source>
        <dbReference type="Google" id="ProtNLM"/>
    </source>
</evidence>
<evidence type="ECO:0000256" key="2">
    <source>
        <dbReference type="SAM" id="SignalP"/>
    </source>
</evidence>
<proteinExistence type="predicted"/>
<evidence type="ECO:0000313" key="3">
    <source>
        <dbReference type="EMBL" id="GFC74687.1"/>
    </source>
</evidence>
<sequence length="197" mass="21186">MKHFSSYLWRNTSLVTLFFLLAAGLPVRAQQTEAAQQAAQLALQTSAQWAGSDIPPAAFRISGARLESSGLLYGYSQQLQAGIPVYNRVATLVFKNGKLSHHAGTFLPVKAFVGQPATPTQQTFAPAGMAHRPIEARLVWATDKGTPRLAWNVNVELLATPDWLNIRIDATTGKSEPGSAGTTSAERREKNPGGDTS</sequence>
<dbReference type="AlphaFoldDB" id="A0A699QNW9"/>
<accession>A0A699QNW9</accession>
<evidence type="ECO:0000256" key="1">
    <source>
        <dbReference type="SAM" id="MobiDB-lite"/>
    </source>
</evidence>
<feature type="chain" id="PRO_5025644600" description="FTP domain-containing protein" evidence="2">
    <location>
        <begin position="30"/>
        <end position="197"/>
    </location>
</feature>
<feature type="compositionally biased region" description="Basic and acidic residues" evidence="1">
    <location>
        <begin position="185"/>
        <end position="197"/>
    </location>
</feature>
<dbReference type="EMBL" id="BKCJ011048454">
    <property type="protein sequence ID" value="GFC74687.1"/>
    <property type="molecule type" value="Genomic_DNA"/>
</dbReference>
<feature type="region of interest" description="Disordered" evidence="1">
    <location>
        <begin position="170"/>
        <end position="197"/>
    </location>
</feature>
<protein>
    <recommendedName>
        <fullName evidence="4">FTP domain-containing protein</fullName>
    </recommendedName>
</protein>
<keyword evidence="2" id="KW-0732">Signal</keyword>
<organism evidence="3">
    <name type="scientific">Tanacetum cinerariifolium</name>
    <name type="common">Dalmatian daisy</name>
    <name type="synonym">Chrysanthemum cinerariifolium</name>
    <dbReference type="NCBI Taxonomy" id="118510"/>
    <lineage>
        <taxon>Eukaryota</taxon>
        <taxon>Viridiplantae</taxon>
        <taxon>Streptophyta</taxon>
        <taxon>Embryophyta</taxon>
        <taxon>Tracheophyta</taxon>
        <taxon>Spermatophyta</taxon>
        <taxon>Magnoliopsida</taxon>
        <taxon>eudicotyledons</taxon>
        <taxon>Gunneridae</taxon>
        <taxon>Pentapetalae</taxon>
        <taxon>asterids</taxon>
        <taxon>campanulids</taxon>
        <taxon>Asterales</taxon>
        <taxon>Asteraceae</taxon>
        <taxon>Asteroideae</taxon>
        <taxon>Anthemideae</taxon>
        <taxon>Anthemidinae</taxon>
        <taxon>Tanacetum</taxon>
    </lineage>
</organism>